<reference evidence="1 2" key="1">
    <citation type="journal article" date="2015" name="Stand. Genomic Sci.">
        <title>Genomic Encyclopedia of Bacterial and Archaeal Type Strains, Phase III: the genomes of soil and plant-associated and newly described type strains.</title>
        <authorList>
            <person name="Whitman W.B."/>
            <person name="Woyke T."/>
            <person name="Klenk H.P."/>
            <person name="Zhou Y."/>
            <person name="Lilburn T.G."/>
            <person name="Beck B.J."/>
            <person name="De Vos P."/>
            <person name="Vandamme P."/>
            <person name="Eisen J.A."/>
            <person name="Garrity G."/>
            <person name="Hugenholtz P."/>
            <person name="Kyrpides N.C."/>
        </authorList>
    </citation>
    <scope>NUCLEOTIDE SEQUENCE [LARGE SCALE GENOMIC DNA]</scope>
    <source>
        <strain evidence="1 2">CGMCC 1.7271</strain>
    </source>
</reference>
<proteinExistence type="predicted"/>
<evidence type="ECO:0000313" key="2">
    <source>
        <dbReference type="Proteomes" id="UP000316167"/>
    </source>
</evidence>
<dbReference type="EMBL" id="VLLE01000003">
    <property type="protein sequence ID" value="TWI83621.1"/>
    <property type="molecule type" value="Genomic_DNA"/>
</dbReference>
<evidence type="ECO:0000313" key="1">
    <source>
        <dbReference type="EMBL" id="TWI83621.1"/>
    </source>
</evidence>
<accession>A0A562SQV5</accession>
<dbReference type="AlphaFoldDB" id="A0A562SQV5"/>
<dbReference type="Proteomes" id="UP000316167">
    <property type="component" value="Unassembled WGS sequence"/>
</dbReference>
<dbReference type="RefSeq" id="WP_262711278.1">
    <property type="nucleotide sequence ID" value="NZ_VLLE01000003.1"/>
</dbReference>
<organism evidence="1 2">
    <name type="scientific">Lacibacter cauensis</name>
    <dbReference type="NCBI Taxonomy" id="510947"/>
    <lineage>
        <taxon>Bacteria</taxon>
        <taxon>Pseudomonadati</taxon>
        <taxon>Bacteroidota</taxon>
        <taxon>Chitinophagia</taxon>
        <taxon>Chitinophagales</taxon>
        <taxon>Chitinophagaceae</taxon>
        <taxon>Lacibacter</taxon>
    </lineage>
</organism>
<name>A0A562SQV5_9BACT</name>
<gene>
    <name evidence="1" type="ORF">IQ13_1733</name>
</gene>
<comment type="caution">
    <text evidence="1">The sequence shown here is derived from an EMBL/GenBank/DDBJ whole genome shotgun (WGS) entry which is preliminary data.</text>
</comment>
<keyword evidence="2" id="KW-1185">Reference proteome</keyword>
<protein>
    <submittedName>
        <fullName evidence="1">Uncharacterized protein</fullName>
    </submittedName>
</protein>
<sequence length="41" mass="4698">MKKAIVYAVLLVSIIYLSSCSRTLTPYEAANGKYRKCMRVR</sequence>